<dbReference type="SUPFAM" id="SSF47090">
    <property type="entry name" value="PGBD-like"/>
    <property type="match status" value="1"/>
</dbReference>
<dbReference type="Proteomes" id="UP001501867">
    <property type="component" value="Unassembled WGS sequence"/>
</dbReference>
<evidence type="ECO:0000256" key="1">
    <source>
        <dbReference type="SAM" id="SignalP"/>
    </source>
</evidence>
<protein>
    <recommendedName>
        <fullName evidence="2">Peptidoglycan binding-like domain-containing protein</fullName>
    </recommendedName>
</protein>
<evidence type="ECO:0000313" key="4">
    <source>
        <dbReference type="Proteomes" id="UP001501867"/>
    </source>
</evidence>
<dbReference type="Pfam" id="PF01471">
    <property type="entry name" value="PG_binding_1"/>
    <property type="match status" value="1"/>
</dbReference>
<name>A0ABN0W4L9_9ACTN</name>
<reference evidence="3 4" key="1">
    <citation type="journal article" date="2019" name="Int. J. Syst. Evol. Microbiol.">
        <title>The Global Catalogue of Microorganisms (GCM) 10K type strain sequencing project: providing services to taxonomists for standard genome sequencing and annotation.</title>
        <authorList>
            <consortium name="The Broad Institute Genomics Platform"/>
            <consortium name="The Broad Institute Genome Sequencing Center for Infectious Disease"/>
            <person name="Wu L."/>
            <person name="Ma J."/>
        </authorList>
    </citation>
    <scope>NUCLEOTIDE SEQUENCE [LARGE SCALE GENOMIC DNA]</scope>
    <source>
        <strain evidence="3 4">JCM 4505</strain>
    </source>
</reference>
<evidence type="ECO:0000259" key="2">
    <source>
        <dbReference type="Pfam" id="PF01471"/>
    </source>
</evidence>
<organism evidence="3 4">
    <name type="scientific">Streptomyces polychromogenes</name>
    <dbReference type="NCBI Taxonomy" id="67342"/>
    <lineage>
        <taxon>Bacteria</taxon>
        <taxon>Bacillati</taxon>
        <taxon>Actinomycetota</taxon>
        <taxon>Actinomycetes</taxon>
        <taxon>Kitasatosporales</taxon>
        <taxon>Streptomycetaceae</taxon>
        <taxon>Streptomyces</taxon>
    </lineage>
</organism>
<sequence>MFSSRRARPLAALALAASALGTLLVTAPTASASDYRDACYDSVGTRKGAHGWVIPARNFQYGSTGVCVREIQSDLSSILGIDPADWPFVDGIFGTKTDDYLKRFQRERGLAVDGVVGPATWEALIASTTD</sequence>
<gene>
    <name evidence="3" type="ORF">GCM10010302_74890</name>
</gene>
<accession>A0ABN0W4L9</accession>
<dbReference type="InterPro" id="IPR036366">
    <property type="entry name" value="PGBDSf"/>
</dbReference>
<dbReference type="EMBL" id="BAAABV010000036">
    <property type="protein sequence ID" value="GAA0324778.1"/>
    <property type="molecule type" value="Genomic_DNA"/>
</dbReference>
<keyword evidence="1" id="KW-0732">Signal</keyword>
<feature type="signal peptide" evidence="1">
    <location>
        <begin position="1"/>
        <end position="32"/>
    </location>
</feature>
<dbReference type="InterPro" id="IPR002477">
    <property type="entry name" value="Peptidoglycan-bd-like"/>
</dbReference>
<comment type="caution">
    <text evidence="3">The sequence shown here is derived from an EMBL/GenBank/DDBJ whole genome shotgun (WGS) entry which is preliminary data.</text>
</comment>
<dbReference type="InterPro" id="IPR036365">
    <property type="entry name" value="PGBD-like_sf"/>
</dbReference>
<evidence type="ECO:0000313" key="3">
    <source>
        <dbReference type="EMBL" id="GAA0324778.1"/>
    </source>
</evidence>
<dbReference type="RefSeq" id="WP_344170036.1">
    <property type="nucleotide sequence ID" value="NZ_BAAABV010000036.1"/>
</dbReference>
<feature type="chain" id="PRO_5046962425" description="Peptidoglycan binding-like domain-containing protein" evidence="1">
    <location>
        <begin position="33"/>
        <end position="130"/>
    </location>
</feature>
<proteinExistence type="predicted"/>
<feature type="domain" description="Peptidoglycan binding-like" evidence="2">
    <location>
        <begin position="68"/>
        <end position="124"/>
    </location>
</feature>
<keyword evidence="4" id="KW-1185">Reference proteome</keyword>
<dbReference type="Gene3D" id="1.10.101.10">
    <property type="entry name" value="PGBD-like superfamily/PGBD"/>
    <property type="match status" value="1"/>
</dbReference>